<evidence type="ECO:0000256" key="1">
    <source>
        <dbReference type="SAM" id="Phobius"/>
    </source>
</evidence>
<keyword evidence="1" id="KW-0472">Membrane</keyword>
<name>A0AAD7DB70_MYCRO</name>
<evidence type="ECO:0000313" key="3">
    <source>
        <dbReference type="Proteomes" id="UP001221757"/>
    </source>
</evidence>
<accession>A0AAD7DB70</accession>
<keyword evidence="3" id="KW-1185">Reference proteome</keyword>
<keyword evidence="1" id="KW-0812">Transmembrane</keyword>
<dbReference type="Proteomes" id="UP001221757">
    <property type="component" value="Unassembled WGS sequence"/>
</dbReference>
<gene>
    <name evidence="2" type="ORF">B0H17DRAFT_686418</name>
</gene>
<comment type="caution">
    <text evidence="2">The sequence shown here is derived from an EMBL/GenBank/DDBJ whole genome shotgun (WGS) entry which is preliminary data.</text>
</comment>
<organism evidence="2 3">
    <name type="scientific">Mycena rosella</name>
    <name type="common">Pink bonnet</name>
    <name type="synonym">Agaricus rosellus</name>
    <dbReference type="NCBI Taxonomy" id="1033263"/>
    <lineage>
        <taxon>Eukaryota</taxon>
        <taxon>Fungi</taxon>
        <taxon>Dikarya</taxon>
        <taxon>Basidiomycota</taxon>
        <taxon>Agaricomycotina</taxon>
        <taxon>Agaricomycetes</taxon>
        <taxon>Agaricomycetidae</taxon>
        <taxon>Agaricales</taxon>
        <taxon>Marasmiineae</taxon>
        <taxon>Mycenaceae</taxon>
        <taxon>Mycena</taxon>
    </lineage>
</organism>
<feature type="transmembrane region" description="Helical" evidence="1">
    <location>
        <begin position="22"/>
        <end position="44"/>
    </location>
</feature>
<keyword evidence="1" id="KW-1133">Transmembrane helix</keyword>
<dbReference type="AlphaFoldDB" id="A0AAD7DB70"/>
<dbReference type="EMBL" id="JARKIE010000088">
    <property type="protein sequence ID" value="KAJ7687373.1"/>
    <property type="molecule type" value="Genomic_DNA"/>
</dbReference>
<evidence type="ECO:0000313" key="2">
    <source>
        <dbReference type="EMBL" id="KAJ7687373.1"/>
    </source>
</evidence>
<reference evidence="2" key="1">
    <citation type="submission" date="2023-03" db="EMBL/GenBank/DDBJ databases">
        <title>Massive genome expansion in bonnet fungi (Mycena s.s.) driven by repeated elements and novel gene families across ecological guilds.</title>
        <authorList>
            <consortium name="Lawrence Berkeley National Laboratory"/>
            <person name="Harder C.B."/>
            <person name="Miyauchi S."/>
            <person name="Viragh M."/>
            <person name="Kuo A."/>
            <person name="Thoen E."/>
            <person name="Andreopoulos B."/>
            <person name="Lu D."/>
            <person name="Skrede I."/>
            <person name="Drula E."/>
            <person name="Henrissat B."/>
            <person name="Morin E."/>
            <person name="Kohler A."/>
            <person name="Barry K."/>
            <person name="LaButti K."/>
            <person name="Morin E."/>
            <person name="Salamov A."/>
            <person name="Lipzen A."/>
            <person name="Mereny Z."/>
            <person name="Hegedus B."/>
            <person name="Baldrian P."/>
            <person name="Stursova M."/>
            <person name="Weitz H."/>
            <person name="Taylor A."/>
            <person name="Grigoriev I.V."/>
            <person name="Nagy L.G."/>
            <person name="Martin F."/>
            <person name="Kauserud H."/>
        </authorList>
    </citation>
    <scope>NUCLEOTIDE SEQUENCE</scope>
    <source>
        <strain evidence="2">CBHHK067</strain>
    </source>
</reference>
<proteinExistence type="predicted"/>
<protein>
    <recommendedName>
        <fullName evidence="4">ATP synthase protein MI25</fullName>
    </recommendedName>
</protein>
<sequence>MSDTHLLSATFLALLSCIGSNIAQYVVLSLLVSCCGVLLARPLLPSARMKRLEELVAETTDLLQRAIEERVLSNRGFILQIQLRLSRANLNKSSLRAELLKFESHCMQEYLYILGVLSHDIDRCRREVKEVQIAILAEMERECQLMYSDEIIILSSGFCVSGGTYTLQNLKLGRIREGK</sequence>
<evidence type="ECO:0008006" key="4">
    <source>
        <dbReference type="Google" id="ProtNLM"/>
    </source>
</evidence>